<dbReference type="GO" id="GO:0016740">
    <property type="term" value="F:transferase activity"/>
    <property type="evidence" value="ECO:0007669"/>
    <property type="project" value="UniProtKB-KW"/>
</dbReference>
<dbReference type="Proteomes" id="UP000234498">
    <property type="component" value="Unassembled WGS sequence"/>
</dbReference>
<reference evidence="2 3" key="1">
    <citation type="submission" date="2017-03" db="EMBL/GenBank/DDBJ databases">
        <authorList>
            <person name="Afonso C.L."/>
            <person name="Miller P.J."/>
            <person name="Scott M.A."/>
            <person name="Spackman E."/>
            <person name="Goraichik I."/>
            <person name="Dimitrov K.M."/>
            <person name="Suarez D.L."/>
            <person name="Swayne D.E."/>
        </authorList>
    </citation>
    <scope>NUCLEOTIDE SEQUENCE [LARGE SCALE GENOMIC DNA]</scope>
    <source>
        <strain evidence="2 3">Mu101</strain>
    </source>
</reference>
<evidence type="ECO:0000259" key="1">
    <source>
        <dbReference type="Pfam" id="PF03417"/>
    </source>
</evidence>
<sequence length="327" mass="35052">MGMPERSSLIAWRSTPDGRRLFDALAEATAKTHEVEMRELESLARGADLDFEDLLLANLRGDIGTGDGTGCSDLAWCGEQAIIAHDEDAAPALEKHMMFLTLVLDGDVPVTSLWYPGFVPANAFSVNGHGVGWGINHIQVVDPPVAAGRHFVARGAQQATTAEQVETYLRAHATAGGFAYTIGDSEGNVIVTEAAAGQVESRRPNQHAPFAWHTNHLRFLPSSIDGSSDSVGTAPTRQLGGYEESRARGAVLAHTNIPNQDPEVDWFVSALTAQPLPNGVHRTAADNDPLMTLCSVVLDLNRAELTARGSAGRQEIIRLADLHSPKQ</sequence>
<name>A0A2H1KM03_BRELN</name>
<proteinExistence type="predicted"/>
<dbReference type="Pfam" id="PF03417">
    <property type="entry name" value="AAT"/>
    <property type="match status" value="1"/>
</dbReference>
<protein>
    <submittedName>
        <fullName evidence="2">Acyl-coenzyme A:6-aminopenicillanic acid acyl-transferase</fullName>
    </submittedName>
</protein>
<gene>
    <name evidence="2" type="ORF">BLIN101_03468</name>
</gene>
<dbReference type="EMBL" id="FXZA01000050">
    <property type="protein sequence ID" value="SMY00813.1"/>
    <property type="molecule type" value="Genomic_DNA"/>
</dbReference>
<dbReference type="InterPro" id="IPR047794">
    <property type="entry name" value="C45_proenzyme-like"/>
</dbReference>
<keyword evidence="2" id="KW-0808">Transferase</keyword>
<evidence type="ECO:0000313" key="3">
    <source>
        <dbReference type="Proteomes" id="UP000234498"/>
    </source>
</evidence>
<dbReference type="Gene3D" id="3.60.60.10">
    <property type="entry name" value="Penicillin V Acylase, Chain A"/>
    <property type="match status" value="1"/>
</dbReference>
<dbReference type="InterPro" id="IPR005079">
    <property type="entry name" value="Peptidase_C45_hydrolase"/>
</dbReference>
<accession>A0A2H1KM03</accession>
<dbReference type="OrthoDB" id="3597608at2"/>
<dbReference type="PANTHER" id="PTHR34180">
    <property type="entry name" value="PEPTIDASE C45"/>
    <property type="match status" value="1"/>
</dbReference>
<dbReference type="PANTHER" id="PTHR34180:SF1">
    <property type="entry name" value="BETA-ALANYL-DOPAMINE_CARCININE HYDROLASE"/>
    <property type="match status" value="1"/>
</dbReference>
<dbReference type="InterPro" id="IPR047801">
    <property type="entry name" value="Peptidase_C45"/>
</dbReference>
<dbReference type="NCBIfam" id="NF040521">
    <property type="entry name" value="C45_proenzyme"/>
    <property type="match status" value="1"/>
</dbReference>
<dbReference type="AlphaFoldDB" id="A0A2H1KM03"/>
<feature type="domain" description="Peptidase C45 hydrolase" evidence="1">
    <location>
        <begin position="80"/>
        <end position="228"/>
    </location>
</feature>
<evidence type="ECO:0000313" key="2">
    <source>
        <dbReference type="EMBL" id="SMY00813.1"/>
    </source>
</evidence>
<organism evidence="2 3">
    <name type="scientific">Brevibacterium linens</name>
    <dbReference type="NCBI Taxonomy" id="1703"/>
    <lineage>
        <taxon>Bacteria</taxon>
        <taxon>Bacillati</taxon>
        <taxon>Actinomycetota</taxon>
        <taxon>Actinomycetes</taxon>
        <taxon>Micrococcales</taxon>
        <taxon>Brevibacteriaceae</taxon>
        <taxon>Brevibacterium</taxon>
    </lineage>
</organism>